<feature type="compositionally biased region" description="Basic and acidic residues" evidence="1">
    <location>
        <begin position="140"/>
        <end position="154"/>
    </location>
</feature>
<feature type="compositionally biased region" description="Polar residues" evidence="1">
    <location>
        <begin position="65"/>
        <end position="74"/>
    </location>
</feature>
<reference evidence="2 3" key="1">
    <citation type="submission" date="2018-03" db="EMBL/GenBank/DDBJ databases">
        <authorList>
            <person name="Guldener U."/>
        </authorList>
    </citation>
    <scope>NUCLEOTIDE SEQUENCE [LARGE SCALE GENOMIC DNA]</scope>
    <source>
        <strain evidence="2 3">DAOM196992</strain>
    </source>
</reference>
<dbReference type="EMBL" id="OOIP01000010">
    <property type="protein sequence ID" value="SPO38432.1"/>
    <property type="molecule type" value="Genomic_DNA"/>
</dbReference>
<organism evidence="2 3">
    <name type="scientific">Pseudozyma flocculosa</name>
    <dbReference type="NCBI Taxonomy" id="84751"/>
    <lineage>
        <taxon>Eukaryota</taxon>
        <taxon>Fungi</taxon>
        <taxon>Dikarya</taxon>
        <taxon>Basidiomycota</taxon>
        <taxon>Ustilaginomycotina</taxon>
        <taxon>Ustilaginomycetes</taxon>
        <taxon>Ustilaginales</taxon>
        <taxon>Ustilaginaceae</taxon>
        <taxon>Pseudozyma</taxon>
    </lineage>
</organism>
<dbReference type="AlphaFoldDB" id="A0A5C3F299"/>
<evidence type="ECO:0000313" key="2">
    <source>
        <dbReference type="EMBL" id="SPO38432.1"/>
    </source>
</evidence>
<gene>
    <name evidence="2" type="ORF">PSFLO_03910</name>
</gene>
<accession>A0A5C3F299</accession>
<protein>
    <submittedName>
        <fullName evidence="2">Uncharacterized protein</fullName>
    </submittedName>
</protein>
<evidence type="ECO:0000256" key="1">
    <source>
        <dbReference type="SAM" id="MobiDB-lite"/>
    </source>
</evidence>
<keyword evidence="3" id="KW-1185">Reference proteome</keyword>
<feature type="compositionally biased region" description="Basic residues" evidence="1">
    <location>
        <begin position="114"/>
        <end position="130"/>
    </location>
</feature>
<sequence length="173" mass="18927">MARHRTGSAGPGPERSFASKANFGDIKGLKPEPFWQRSGWEASLPALRKEPTPAKGSKAGASANLRASATQTSPMGLHNHSILQAPRHAGSPSHPPPSQQQQQQHDEYGGVATHQHRHHHHRHHRHRHGSKPPTVPPQDAPKRESGREASRPRQEFLSAVTANGNAFRYATAH</sequence>
<name>A0A5C3F299_9BASI</name>
<proteinExistence type="predicted"/>
<dbReference type="Proteomes" id="UP000323386">
    <property type="component" value="Unassembled WGS sequence"/>
</dbReference>
<evidence type="ECO:0000313" key="3">
    <source>
        <dbReference type="Proteomes" id="UP000323386"/>
    </source>
</evidence>
<feature type="region of interest" description="Disordered" evidence="1">
    <location>
        <begin position="1"/>
        <end position="173"/>
    </location>
</feature>